<keyword evidence="5" id="KW-1185">Reference proteome</keyword>
<sequence>MALSKEQLEALYHKYVQNQCTQQELDALINELGFEGQAMQEETITQLFNATWDGLDVFPDKYELPPLSLPQTPVVKLYTVKKRWMRIAAAASVLVVLGVAAYWIIRTRETKTGTTTIAVTKDILPGGNKAILILADNSTIVLDSAANGKLAQQGIAIVTKSNNGQLAYSLPAKRGGGGEPVFNTLRTPRGGQYQLVLPDGSKVWLNAASAITYPTSFPGKERKITIDGEAYLEVAHNAAKPFKVQANGTEVEVLGTHFNVDAYKDETTEKITLIEGSVKVGSRPSYAKASAGEAEGREKSVILRPGEQAIVVANPLTTDHSPLTINHSPDLDEVLAWKDGLFNFNNASIESIMKQVERWYDVEVVYEGPKPEGHFRGKIPRNVMASDMLKIVEASGVHFRIENKKIIIMK</sequence>
<proteinExistence type="predicted"/>
<dbReference type="Gene3D" id="2.60.120.1440">
    <property type="match status" value="1"/>
</dbReference>
<evidence type="ECO:0000313" key="4">
    <source>
        <dbReference type="EMBL" id="OQP42887.1"/>
    </source>
</evidence>
<dbReference type="PANTHER" id="PTHR30273">
    <property type="entry name" value="PERIPLASMIC SIGNAL SENSOR AND SIGMA FACTOR ACTIVATOR FECR-RELATED"/>
    <property type="match status" value="1"/>
</dbReference>
<organism evidence="4 5">
    <name type="scientific">Niastella yeongjuensis</name>
    <dbReference type="NCBI Taxonomy" id="354355"/>
    <lineage>
        <taxon>Bacteria</taxon>
        <taxon>Pseudomonadati</taxon>
        <taxon>Bacteroidota</taxon>
        <taxon>Chitinophagia</taxon>
        <taxon>Chitinophagales</taxon>
        <taxon>Chitinophagaceae</taxon>
        <taxon>Niastella</taxon>
    </lineage>
</organism>
<feature type="domain" description="FecR protein" evidence="2">
    <location>
        <begin position="184"/>
        <end position="279"/>
    </location>
</feature>
<dbReference type="AlphaFoldDB" id="A0A1V9E9T2"/>
<evidence type="ECO:0008006" key="6">
    <source>
        <dbReference type="Google" id="ProtNLM"/>
    </source>
</evidence>
<dbReference type="EMBL" id="LVXG01000056">
    <property type="protein sequence ID" value="OQP42887.1"/>
    <property type="molecule type" value="Genomic_DNA"/>
</dbReference>
<reference evidence="5" key="1">
    <citation type="submission" date="2016-04" db="EMBL/GenBank/DDBJ databases">
        <authorList>
            <person name="Chen L."/>
            <person name="Zhuang W."/>
            <person name="Wang G."/>
        </authorList>
    </citation>
    <scope>NUCLEOTIDE SEQUENCE [LARGE SCALE GENOMIC DNA]</scope>
    <source>
        <strain evidence="5">17621</strain>
    </source>
</reference>
<keyword evidence="1" id="KW-1133">Transmembrane helix</keyword>
<keyword evidence="1" id="KW-0472">Membrane</keyword>
<dbReference type="STRING" id="354355.SAMN05660816_03085"/>
<dbReference type="GO" id="GO:0016989">
    <property type="term" value="F:sigma factor antagonist activity"/>
    <property type="evidence" value="ECO:0007669"/>
    <property type="project" value="TreeGrafter"/>
</dbReference>
<comment type="caution">
    <text evidence="4">The sequence shown here is derived from an EMBL/GenBank/DDBJ whole genome shotgun (WGS) entry which is preliminary data.</text>
</comment>
<feature type="transmembrane region" description="Helical" evidence="1">
    <location>
        <begin position="84"/>
        <end position="105"/>
    </location>
</feature>
<evidence type="ECO:0000256" key="1">
    <source>
        <dbReference type="SAM" id="Phobius"/>
    </source>
</evidence>
<evidence type="ECO:0000259" key="3">
    <source>
        <dbReference type="Pfam" id="PF16344"/>
    </source>
</evidence>
<name>A0A1V9E9T2_9BACT</name>
<keyword evidence="1" id="KW-0812">Transmembrane</keyword>
<gene>
    <name evidence="4" type="ORF">A4H97_12095</name>
</gene>
<dbReference type="InterPro" id="IPR006860">
    <property type="entry name" value="FecR"/>
</dbReference>
<feature type="domain" description="Protein FecR C-terminal" evidence="3">
    <location>
        <begin position="342"/>
        <end position="408"/>
    </location>
</feature>
<dbReference type="Proteomes" id="UP000192610">
    <property type="component" value="Unassembled WGS sequence"/>
</dbReference>
<dbReference type="Gene3D" id="3.55.50.30">
    <property type="match status" value="1"/>
</dbReference>
<dbReference type="Pfam" id="PF16344">
    <property type="entry name" value="FecR_C"/>
    <property type="match status" value="1"/>
</dbReference>
<evidence type="ECO:0000313" key="5">
    <source>
        <dbReference type="Proteomes" id="UP000192610"/>
    </source>
</evidence>
<dbReference type="RefSeq" id="WP_081203300.1">
    <property type="nucleotide sequence ID" value="NZ_FOCZ01000005.1"/>
</dbReference>
<dbReference type="InterPro" id="IPR032508">
    <property type="entry name" value="FecR_C"/>
</dbReference>
<dbReference type="Pfam" id="PF04773">
    <property type="entry name" value="FecR"/>
    <property type="match status" value="1"/>
</dbReference>
<dbReference type="OrthoDB" id="622631at2"/>
<dbReference type="InterPro" id="IPR012373">
    <property type="entry name" value="Ferrdict_sens_TM"/>
</dbReference>
<protein>
    <recommendedName>
        <fullName evidence="6">Iron dicitrate transport regulator FecR</fullName>
    </recommendedName>
</protein>
<evidence type="ECO:0000259" key="2">
    <source>
        <dbReference type="Pfam" id="PF04773"/>
    </source>
</evidence>
<accession>A0A1V9E9T2</accession>
<dbReference type="PANTHER" id="PTHR30273:SF2">
    <property type="entry name" value="PROTEIN FECR"/>
    <property type="match status" value="1"/>
</dbReference>